<sequence length="336" mass="36951">MLVVRPALPGDLDSLLELALLSGPGFTSLPEDPDVLSDRLELSRASFEQTIPPEERWYTLMLEESETGDIDGVCSVKAAVGLKRPFFSFRLSPISQSCPSLNIRLQHHVLMLVNECTGWSEVGSLFLKADRRKGGAGRLLSQSRYMLIGCQPDLFAETVLAELRGVFTPDGACPFWDHVASKFFPMPFDEADHMTGSTDKQFILDLAPRHPIYVEILPEPARAVIGKVHPQGVPAMALLESEGFRPNGLVDIFDAGPTVTCRRDDIRTVRDARPLRVEIAAEVETELPALISTCGVSSFRAVRQKVQLIDDSAAVLTRETAEALKVRAGDTIRVKT</sequence>
<keyword evidence="1" id="KW-0056">Arginine metabolism</keyword>
<dbReference type="RefSeq" id="WP_302108962.1">
    <property type="nucleotide sequence ID" value="NZ_JAUKTR010000001.1"/>
</dbReference>
<dbReference type="Pfam" id="PF04958">
    <property type="entry name" value="AstA"/>
    <property type="match status" value="1"/>
</dbReference>
<comment type="caution">
    <text evidence="4">The sequence shown here is derived from an EMBL/GenBank/DDBJ whole genome shotgun (WGS) entry which is preliminary data.</text>
</comment>
<evidence type="ECO:0000256" key="2">
    <source>
        <dbReference type="ARBA" id="ARBA00022679"/>
    </source>
</evidence>
<evidence type="ECO:0000256" key="1">
    <source>
        <dbReference type="ARBA" id="ARBA00022503"/>
    </source>
</evidence>
<dbReference type="PANTHER" id="PTHR30420:SF1">
    <property type="entry name" value="ARGININE N-SUCCINYLTRANSFERASE"/>
    <property type="match status" value="1"/>
</dbReference>
<keyword evidence="5" id="KW-1185">Reference proteome</keyword>
<organism evidence="4 5">
    <name type="scientific">Peiella sedimenti</name>
    <dbReference type="NCBI Taxonomy" id="3061083"/>
    <lineage>
        <taxon>Bacteria</taxon>
        <taxon>Pseudomonadati</taxon>
        <taxon>Pseudomonadota</taxon>
        <taxon>Alphaproteobacteria</taxon>
        <taxon>Caulobacterales</taxon>
        <taxon>Caulobacteraceae</taxon>
        <taxon>Peiella</taxon>
    </lineage>
</organism>
<reference evidence="4" key="1">
    <citation type="submission" date="2023-07" db="EMBL/GenBank/DDBJ databases">
        <title>Brevundimonas soil sp. nov., isolated from the soil of chemical plant.</title>
        <authorList>
            <person name="Wu N."/>
        </authorList>
    </citation>
    <scope>NUCLEOTIDE SEQUENCE</scope>
    <source>
        <strain evidence="4">XZ-24</strain>
    </source>
</reference>
<evidence type="ECO:0000313" key="4">
    <source>
        <dbReference type="EMBL" id="MDO1558553.1"/>
    </source>
</evidence>
<dbReference type="InterPro" id="IPR007041">
    <property type="entry name" value="Arg_succinylTrfase_AstA/AruG"/>
</dbReference>
<keyword evidence="2" id="KW-0808">Transferase</keyword>
<dbReference type="NCBIfam" id="TIGR03243">
    <property type="entry name" value="arg_catab_AOST"/>
    <property type="match status" value="1"/>
</dbReference>
<dbReference type="SUPFAM" id="SSF55729">
    <property type="entry name" value="Acyl-CoA N-acyltransferases (Nat)"/>
    <property type="match status" value="1"/>
</dbReference>
<evidence type="ECO:0000256" key="3">
    <source>
        <dbReference type="ARBA" id="ARBA00023315"/>
    </source>
</evidence>
<dbReference type="InterPro" id="IPR016181">
    <property type="entry name" value="Acyl_CoA_acyltransferase"/>
</dbReference>
<protein>
    <submittedName>
        <fullName evidence="4">Arginine N-succinyltransferase</fullName>
    </submittedName>
</protein>
<evidence type="ECO:0000313" key="5">
    <source>
        <dbReference type="Proteomes" id="UP001169063"/>
    </source>
</evidence>
<keyword evidence="3" id="KW-0012">Acyltransferase</keyword>
<dbReference type="Gene3D" id="2.40.40.20">
    <property type="match status" value="1"/>
</dbReference>
<dbReference type="Proteomes" id="UP001169063">
    <property type="component" value="Unassembled WGS sequence"/>
</dbReference>
<dbReference type="EMBL" id="JAUKTR010000001">
    <property type="protein sequence ID" value="MDO1558553.1"/>
    <property type="molecule type" value="Genomic_DNA"/>
</dbReference>
<name>A0ABT8SJ01_9CAUL</name>
<accession>A0ABT8SJ01</accession>
<gene>
    <name evidence="4" type="ORF">Q0812_03815</name>
</gene>
<proteinExistence type="predicted"/>
<dbReference type="PANTHER" id="PTHR30420">
    <property type="entry name" value="N-SUCCINYLARGININE DIHYDROLASE"/>
    <property type="match status" value="1"/>
</dbReference>